<evidence type="ECO:0000256" key="1">
    <source>
        <dbReference type="PROSITE-ProRule" id="PRU00339"/>
    </source>
</evidence>
<feature type="transmembrane region" description="Helical" evidence="2">
    <location>
        <begin position="6"/>
        <end position="25"/>
    </location>
</feature>
<dbReference type="InterPro" id="IPR019734">
    <property type="entry name" value="TPR_rpt"/>
</dbReference>
<keyword evidence="1" id="KW-0802">TPR repeat</keyword>
<gene>
    <name evidence="3" type="ORF">DRP53_06070</name>
</gene>
<accession>A0A660SJH0</accession>
<dbReference type="PANTHER" id="PTHR44366">
    <property type="entry name" value="UDP-N-ACETYLGLUCOSAMINE--PEPTIDE N-ACETYLGLUCOSAMINYLTRANSFERASE 110 KDA SUBUNIT"/>
    <property type="match status" value="1"/>
</dbReference>
<evidence type="ECO:0008006" key="5">
    <source>
        <dbReference type="Google" id="ProtNLM"/>
    </source>
</evidence>
<evidence type="ECO:0000256" key="2">
    <source>
        <dbReference type="SAM" id="Phobius"/>
    </source>
</evidence>
<evidence type="ECO:0000313" key="4">
    <source>
        <dbReference type="Proteomes" id="UP000268469"/>
    </source>
</evidence>
<dbReference type="EMBL" id="QNBE01000051">
    <property type="protein sequence ID" value="RKX70100.1"/>
    <property type="molecule type" value="Genomic_DNA"/>
</dbReference>
<comment type="caution">
    <text evidence="3">The sequence shown here is derived from an EMBL/GenBank/DDBJ whole genome shotgun (WGS) entry which is preliminary data.</text>
</comment>
<dbReference type="Gene3D" id="1.25.40.10">
    <property type="entry name" value="Tetratricopeptide repeat domain"/>
    <property type="match status" value="2"/>
</dbReference>
<dbReference type="SUPFAM" id="SSF48452">
    <property type="entry name" value="TPR-like"/>
    <property type="match status" value="1"/>
</dbReference>
<dbReference type="PROSITE" id="PS50005">
    <property type="entry name" value="TPR"/>
    <property type="match status" value="2"/>
</dbReference>
<protein>
    <recommendedName>
        <fullName evidence="5">Tetratricopeptide repeat protein</fullName>
    </recommendedName>
</protein>
<dbReference type="SMART" id="SM00028">
    <property type="entry name" value="TPR"/>
    <property type="match status" value="3"/>
</dbReference>
<proteinExistence type="predicted"/>
<name>A0A660SJH0_UNCW3</name>
<dbReference type="InterPro" id="IPR037919">
    <property type="entry name" value="OGT"/>
</dbReference>
<dbReference type="GO" id="GO:0006493">
    <property type="term" value="P:protein O-linked glycosylation"/>
    <property type="evidence" value="ECO:0007669"/>
    <property type="project" value="InterPro"/>
</dbReference>
<keyword evidence="2" id="KW-0472">Membrane</keyword>
<feature type="repeat" description="TPR" evidence="1">
    <location>
        <begin position="106"/>
        <end position="139"/>
    </location>
</feature>
<feature type="repeat" description="TPR" evidence="1">
    <location>
        <begin position="72"/>
        <end position="105"/>
    </location>
</feature>
<dbReference type="Pfam" id="PF00515">
    <property type="entry name" value="TPR_1"/>
    <property type="match status" value="1"/>
</dbReference>
<dbReference type="Pfam" id="PF13432">
    <property type="entry name" value="TPR_16"/>
    <property type="match status" value="1"/>
</dbReference>
<dbReference type="Proteomes" id="UP000268469">
    <property type="component" value="Unassembled WGS sequence"/>
</dbReference>
<reference evidence="3 4" key="1">
    <citation type="submission" date="2018-06" db="EMBL/GenBank/DDBJ databases">
        <title>Extensive metabolic versatility and redundancy in microbially diverse, dynamic hydrothermal sediments.</title>
        <authorList>
            <person name="Dombrowski N."/>
            <person name="Teske A."/>
            <person name="Baker B.J."/>
        </authorList>
    </citation>
    <scope>NUCLEOTIDE SEQUENCE [LARGE SCALE GENOMIC DNA]</scope>
    <source>
        <strain evidence="3">B36_G15</strain>
    </source>
</reference>
<keyword evidence="2" id="KW-0812">Transmembrane</keyword>
<dbReference type="AlphaFoldDB" id="A0A660SJH0"/>
<sequence length="171" mass="19827">MNFRNLFWGCSLFIIVALLANLCFINKGAVELSYDHRADDLLDSGLIAIRKGRLEDAELRLRHALTLEPGYAANYYYLGEIFIQRKRWDSACYYFTRAIEIDPEAYSAYYKLGIAFKRKGNYKNAIKYLKRAIQLNPGFAVAYGALRDIFITIGNYEAVVEIDRILERMIR</sequence>
<dbReference type="InterPro" id="IPR011990">
    <property type="entry name" value="TPR-like_helical_dom_sf"/>
</dbReference>
<dbReference type="PANTHER" id="PTHR44366:SF1">
    <property type="entry name" value="UDP-N-ACETYLGLUCOSAMINE--PEPTIDE N-ACETYLGLUCOSAMINYLTRANSFERASE 110 KDA SUBUNIT"/>
    <property type="match status" value="1"/>
</dbReference>
<organism evidence="3 4">
    <name type="scientific">candidate division WOR-3 bacterium</name>
    <dbReference type="NCBI Taxonomy" id="2052148"/>
    <lineage>
        <taxon>Bacteria</taxon>
        <taxon>Bacteria division WOR-3</taxon>
    </lineage>
</organism>
<dbReference type="PROSITE" id="PS50293">
    <property type="entry name" value="TPR_REGION"/>
    <property type="match status" value="2"/>
</dbReference>
<keyword evidence="2" id="KW-1133">Transmembrane helix</keyword>
<evidence type="ECO:0000313" key="3">
    <source>
        <dbReference type="EMBL" id="RKX70100.1"/>
    </source>
</evidence>
<dbReference type="GO" id="GO:0097363">
    <property type="term" value="F:protein O-acetylglucosaminyltransferase activity"/>
    <property type="evidence" value="ECO:0007669"/>
    <property type="project" value="TreeGrafter"/>
</dbReference>